<dbReference type="GeneID" id="37021282"/>
<dbReference type="InterPro" id="IPR036864">
    <property type="entry name" value="Zn2-C6_fun-type_DNA-bd_sf"/>
</dbReference>
<evidence type="ECO:0000256" key="1">
    <source>
        <dbReference type="SAM" id="MobiDB-lite"/>
    </source>
</evidence>
<feature type="compositionally biased region" description="Polar residues" evidence="1">
    <location>
        <begin position="382"/>
        <end position="391"/>
    </location>
</feature>
<feature type="region of interest" description="Disordered" evidence="1">
    <location>
        <begin position="382"/>
        <end position="521"/>
    </location>
</feature>
<name>A0A316V378_9BASI</name>
<dbReference type="PROSITE" id="PS00463">
    <property type="entry name" value="ZN2_CY6_FUNGAL_1"/>
    <property type="match status" value="1"/>
</dbReference>
<dbReference type="STRING" id="1280837.A0A316V378"/>
<reference evidence="3 4" key="1">
    <citation type="journal article" date="2018" name="Mol. Biol. Evol.">
        <title>Broad Genomic Sampling Reveals a Smut Pathogenic Ancestry of the Fungal Clade Ustilaginomycotina.</title>
        <authorList>
            <person name="Kijpornyongpan T."/>
            <person name="Mondo S.J."/>
            <person name="Barry K."/>
            <person name="Sandor L."/>
            <person name="Lee J."/>
            <person name="Lipzen A."/>
            <person name="Pangilinan J."/>
            <person name="LaButti K."/>
            <person name="Hainaut M."/>
            <person name="Henrissat B."/>
            <person name="Grigoriev I.V."/>
            <person name="Spatafora J.W."/>
            <person name="Aime M.C."/>
        </authorList>
    </citation>
    <scope>NUCLEOTIDE SEQUENCE [LARGE SCALE GENOMIC DNA]</scope>
    <source>
        <strain evidence="3 4">MCA 3882</strain>
    </source>
</reference>
<dbReference type="RefSeq" id="XP_025352214.1">
    <property type="nucleotide sequence ID" value="XM_025499501.1"/>
</dbReference>
<feature type="compositionally biased region" description="Polar residues" evidence="1">
    <location>
        <begin position="433"/>
        <end position="443"/>
    </location>
</feature>
<sequence length="591" mass="62884">MAATQTLSFPNAYRSPDILSTKSVHGDVEDTMMQHTFDSLGSSHMNTLPGATVMSPPKKEEMAQLHYRTQSQDATDLDISNPSSSTVLFPQAGEVSATNTTNATASASSAAAAAAAAKKRMQSCDICRIRKVKCIRLDETGMGKCRQCESNDAQCTYTYVPKKPGPQTSSAKSIARREEKDRQIRAAAAAAMLAKGVSGSGSGKGKGMMKSNRAGTESGGERSSGSSRRSSIPGGQISPALIQQASFDFGVHGHHPNIHSGQNSEGISPVDFGAHRQNYHTNPYPSHLAMSSLMSAYQPSPSGSNSMANSTPSSYNGVSSMAMDNPLFVGQKSRPGSPSYFSASLPFGASPASSSGLHGHSGSNRAACLHSNHSSISGSANLPSHSLFSNHSQPVSASSSRSSSPRLHKIHNTNSTNTFAHAFTPINPIAPLQMSNPGHQSIPSGLHGADALLPSNDPTSAPHGDPTLNFPWPSIPHSNQGMPTDAMAWNSMPQQANPSQATHPFLPPTMPATSSGSNYDPIAMSHQMYEYALQWQQQQQRVNEKNGHSGGETKEKTQSQPNPNQIPSTQQQSEQWSDFWQFPTNHQGPHW</sequence>
<dbReference type="AlphaFoldDB" id="A0A316V378"/>
<feature type="compositionally biased region" description="Polar residues" evidence="1">
    <location>
        <begin position="558"/>
        <end position="591"/>
    </location>
</feature>
<dbReference type="CDD" id="cd00067">
    <property type="entry name" value="GAL4"/>
    <property type="match status" value="1"/>
</dbReference>
<keyword evidence="4" id="KW-1185">Reference proteome</keyword>
<feature type="compositionally biased region" description="Low complexity" evidence="1">
    <location>
        <begin position="186"/>
        <end position="197"/>
    </location>
</feature>
<feature type="compositionally biased region" description="Basic and acidic residues" evidence="1">
    <location>
        <begin position="175"/>
        <end position="184"/>
    </location>
</feature>
<dbReference type="PROSITE" id="PS50048">
    <property type="entry name" value="ZN2_CY6_FUNGAL_2"/>
    <property type="match status" value="1"/>
</dbReference>
<dbReference type="Pfam" id="PF00172">
    <property type="entry name" value="Zn_clus"/>
    <property type="match status" value="1"/>
</dbReference>
<dbReference type="EMBL" id="KZ819606">
    <property type="protein sequence ID" value="PWN31912.1"/>
    <property type="molecule type" value="Genomic_DNA"/>
</dbReference>
<dbReference type="GO" id="GO:0000981">
    <property type="term" value="F:DNA-binding transcription factor activity, RNA polymerase II-specific"/>
    <property type="evidence" value="ECO:0007669"/>
    <property type="project" value="InterPro"/>
</dbReference>
<dbReference type="InParanoid" id="A0A316V378"/>
<gene>
    <name evidence="3" type="ORF">FA14DRAFT_162256</name>
</gene>
<proteinExistence type="predicted"/>
<dbReference type="SUPFAM" id="SSF57701">
    <property type="entry name" value="Zn2/Cys6 DNA-binding domain"/>
    <property type="match status" value="1"/>
</dbReference>
<evidence type="ECO:0000313" key="4">
    <source>
        <dbReference type="Proteomes" id="UP000245771"/>
    </source>
</evidence>
<dbReference type="Proteomes" id="UP000245771">
    <property type="component" value="Unassembled WGS sequence"/>
</dbReference>
<feature type="domain" description="Zn(2)-C6 fungal-type" evidence="2">
    <location>
        <begin position="123"/>
        <end position="157"/>
    </location>
</feature>
<dbReference type="SMART" id="SM00066">
    <property type="entry name" value="GAL4"/>
    <property type="match status" value="1"/>
</dbReference>
<evidence type="ECO:0000313" key="3">
    <source>
        <dbReference type="EMBL" id="PWN31912.1"/>
    </source>
</evidence>
<dbReference type="GO" id="GO:0008270">
    <property type="term" value="F:zinc ion binding"/>
    <property type="evidence" value="ECO:0007669"/>
    <property type="project" value="InterPro"/>
</dbReference>
<accession>A0A316V378</accession>
<feature type="region of interest" description="Disordered" evidence="1">
    <location>
        <begin position="160"/>
        <end position="236"/>
    </location>
</feature>
<feature type="compositionally biased region" description="Basic and acidic residues" evidence="1">
    <location>
        <begin position="542"/>
        <end position="557"/>
    </location>
</feature>
<feature type="region of interest" description="Disordered" evidence="1">
    <location>
        <begin position="250"/>
        <end position="281"/>
    </location>
</feature>
<feature type="compositionally biased region" description="Polar residues" evidence="1">
    <location>
        <begin position="491"/>
        <end position="502"/>
    </location>
</feature>
<feature type="region of interest" description="Disordered" evidence="1">
    <location>
        <begin position="537"/>
        <end position="591"/>
    </location>
</feature>
<dbReference type="Gene3D" id="4.10.240.10">
    <property type="entry name" value="Zn(2)-C6 fungal-type DNA-binding domain"/>
    <property type="match status" value="1"/>
</dbReference>
<dbReference type="OrthoDB" id="3363917at2759"/>
<organism evidence="3 4">
    <name type="scientific">Meira miltonrushii</name>
    <dbReference type="NCBI Taxonomy" id="1280837"/>
    <lineage>
        <taxon>Eukaryota</taxon>
        <taxon>Fungi</taxon>
        <taxon>Dikarya</taxon>
        <taxon>Basidiomycota</taxon>
        <taxon>Ustilaginomycotina</taxon>
        <taxon>Exobasidiomycetes</taxon>
        <taxon>Exobasidiales</taxon>
        <taxon>Brachybasidiaceae</taxon>
        <taxon>Meira</taxon>
    </lineage>
</organism>
<evidence type="ECO:0000259" key="2">
    <source>
        <dbReference type="PROSITE" id="PS50048"/>
    </source>
</evidence>
<dbReference type="InterPro" id="IPR001138">
    <property type="entry name" value="Zn2Cys6_DnaBD"/>
</dbReference>
<feature type="compositionally biased region" description="Low complexity" evidence="1">
    <location>
        <begin position="221"/>
        <end position="231"/>
    </location>
</feature>
<protein>
    <recommendedName>
        <fullName evidence="2">Zn(2)-C6 fungal-type domain-containing protein</fullName>
    </recommendedName>
</protein>
<feature type="compositionally biased region" description="Low complexity" evidence="1">
    <location>
        <begin position="392"/>
        <end position="404"/>
    </location>
</feature>